<protein>
    <submittedName>
        <fullName evidence="2">Uncharacterized protein</fullName>
    </submittedName>
</protein>
<evidence type="ECO:0000313" key="3">
    <source>
        <dbReference type="Proteomes" id="UP001314170"/>
    </source>
</evidence>
<comment type="caution">
    <text evidence="2">The sequence shown here is derived from an EMBL/GenBank/DDBJ whole genome shotgun (WGS) entry which is preliminary data.</text>
</comment>
<dbReference type="EMBL" id="CAWUPB010000957">
    <property type="protein sequence ID" value="CAK7335121.1"/>
    <property type="molecule type" value="Genomic_DNA"/>
</dbReference>
<dbReference type="Proteomes" id="UP001314170">
    <property type="component" value="Unassembled WGS sequence"/>
</dbReference>
<feature type="region of interest" description="Disordered" evidence="1">
    <location>
        <begin position="18"/>
        <end position="38"/>
    </location>
</feature>
<proteinExistence type="predicted"/>
<name>A0AAV1RJ30_9ROSI</name>
<evidence type="ECO:0000256" key="1">
    <source>
        <dbReference type="SAM" id="MobiDB-lite"/>
    </source>
</evidence>
<sequence>MTMGSMVVVRDWTMIGNHREDDGCKGGSDSDLTRQNGGSDRIFEREVRMANFLWSKKMGVPTSRRNLLYHIMFFNKFLLGYKPRGHELCASKKPSNNDFMLQERKMIFTSN</sequence>
<reference evidence="2 3" key="1">
    <citation type="submission" date="2024-01" db="EMBL/GenBank/DDBJ databases">
        <authorList>
            <person name="Waweru B."/>
        </authorList>
    </citation>
    <scope>NUCLEOTIDE SEQUENCE [LARGE SCALE GENOMIC DNA]</scope>
</reference>
<evidence type="ECO:0000313" key="2">
    <source>
        <dbReference type="EMBL" id="CAK7335121.1"/>
    </source>
</evidence>
<organism evidence="2 3">
    <name type="scientific">Dovyalis caffra</name>
    <dbReference type="NCBI Taxonomy" id="77055"/>
    <lineage>
        <taxon>Eukaryota</taxon>
        <taxon>Viridiplantae</taxon>
        <taxon>Streptophyta</taxon>
        <taxon>Embryophyta</taxon>
        <taxon>Tracheophyta</taxon>
        <taxon>Spermatophyta</taxon>
        <taxon>Magnoliopsida</taxon>
        <taxon>eudicotyledons</taxon>
        <taxon>Gunneridae</taxon>
        <taxon>Pentapetalae</taxon>
        <taxon>rosids</taxon>
        <taxon>fabids</taxon>
        <taxon>Malpighiales</taxon>
        <taxon>Salicaceae</taxon>
        <taxon>Flacourtieae</taxon>
        <taxon>Dovyalis</taxon>
    </lineage>
</organism>
<dbReference type="AlphaFoldDB" id="A0AAV1RJ30"/>
<gene>
    <name evidence="2" type="ORF">DCAF_LOCUS10219</name>
</gene>
<keyword evidence="3" id="KW-1185">Reference proteome</keyword>
<accession>A0AAV1RJ30</accession>